<accession>A0ACB9XMU4</accession>
<gene>
    <name evidence="1" type="ORF">KUCAC02_031343</name>
</gene>
<feature type="non-terminal residue" evidence="1">
    <location>
        <position position="1"/>
    </location>
</feature>
<reference evidence="1" key="1">
    <citation type="submission" date="2022-05" db="EMBL/GenBank/DDBJ databases">
        <title>Chromosome-level genome of Chaenocephalus aceratus.</title>
        <authorList>
            <person name="Park H."/>
        </authorList>
    </citation>
    <scope>NUCLEOTIDE SEQUENCE</scope>
    <source>
        <strain evidence="1">KU_202001</strain>
    </source>
</reference>
<comment type="caution">
    <text evidence="1">The sequence shown here is derived from an EMBL/GenBank/DDBJ whole genome shotgun (WGS) entry which is preliminary data.</text>
</comment>
<sequence>ACTEEAAACGRVLGRCDPPCCPRGAGPSAAAGHGSLWARVQGSIEEQVLMLIASPHCMDTVPDKKPIQHDTRMPTPPKQAPNLILRGEAGALTPNKDNNRKPDQSCEPSSNLMEREGRHKERREIRKKEKLQSKWEFK</sequence>
<dbReference type="EMBL" id="CM043789">
    <property type="protein sequence ID" value="KAI4827987.1"/>
    <property type="molecule type" value="Genomic_DNA"/>
</dbReference>
<evidence type="ECO:0000313" key="1">
    <source>
        <dbReference type="EMBL" id="KAI4827987.1"/>
    </source>
</evidence>
<name>A0ACB9XMU4_CHAAC</name>
<proteinExistence type="predicted"/>
<protein>
    <submittedName>
        <fullName evidence="1">Uncharacterized protein</fullName>
    </submittedName>
</protein>
<feature type="non-terminal residue" evidence="1">
    <location>
        <position position="138"/>
    </location>
</feature>
<dbReference type="Proteomes" id="UP001057452">
    <property type="component" value="Chromosome 5"/>
</dbReference>
<keyword evidence="2" id="KW-1185">Reference proteome</keyword>
<organism evidence="1 2">
    <name type="scientific">Chaenocephalus aceratus</name>
    <name type="common">Blackfin icefish</name>
    <name type="synonym">Chaenichthys aceratus</name>
    <dbReference type="NCBI Taxonomy" id="36190"/>
    <lineage>
        <taxon>Eukaryota</taxon>
        <taxon>Metazoa</taxon>
        <taxon>Chordata</taxon>
        <taxon>Craniata</taxon>
        <taxon>Vertebrata</taxon>
        <taxon>Euteleostomi</taxon>
        <taxon>Actinopterygii</taxon>
        <taxon>Neopterygii</taxon>
        <taxon>Teleostei</taxon>
        <taxon>Neoteleostei</taxon>
        <taxon>Acanthomorphata</taxon>
        <taxon>Eupercaria</taxon>
        <taxon>Perciformes</taxon>
        <taxon>Notothenioidei</taxon>
        <taxon>Channichthyidae</taxon>
        <taxon>Chaenocephalus</taxon>
    </lineage>
</organism>
<evidence type="ECO:0000313" key="2">
    <source>
        <dbReference type="Proteomes" id="UP001057452"/>
    </source>
</evidence>